<evidence type="ECO:0000313" key="7">
    <source>
        <dbReference type="EMBL" id="OQR98569.1"/>
    </source>
</evidence>
<name>A0A1V9ZKQ7_ACHHY</name>
<dbReference type="PROSITE" id="PS00478">
    <property type="entry name" value="LIM_DOMAIN_1"/>
    <property type="match status" value="2"/>
</dbReference>
<dbReference type="OrthoDB" id="6129702at2759"/>
<dbReference type="Proteomes" id="UP000243579">
    <property type="component" value="Unassembled WGS sequence"/>
</dbReference>
<keyword evidence="2 4" id="KW-0862">Zinc</keyword>
<keyword evidence="1 4" id="KW-0479">Metal-binding</keyword>
<proteinExistence type="predicted"/>
<dbReference type="AlphaFoldDB" id="A0A1V9ZKQ7"/>
<evidence type="ECO:0000313" key="8">
    <source>
        <dbReference type="Proteomes" id="UP000243579"/>
    </source>
</evidence>
<dbReference type="SUPFAM" id="SSF57716">
    <property type="entry name" value="Glucocorticoid receptor-like (DNA-binding domain)"/>
    <property type="match status" value="2"/>
</dbReference>
<feature type="region of interest" description="Disordered" evidence="5">
    <location>
        <begin position="93"/>
        <end position="123"/>
    </location>
</feature>
<dbReference type="PROSITE" id="PS50023">
    <property type="entry name" value="LIM_DOMAIN_2"/>
    <property type="match status" value="2"/>
</dbReference>
<organism evidence="7 8">
    <name type="scientific">Achlya hypogyna</name>
    <name type="common">Oomycete</name>
    <name type="synonym">Protoachlya hypogyna</name>
    <dbReference type="NCBI Taxonomy" id="1202772"/>
    <lineage>
        <taxon>Eukaryota</taxon>
        <taxon>Sar</taxon>
        <taxon>Stramenopiles</taxon>
        <taxon>Oomycota</taxon>
        <taxon>Saprolegniomycetes</taxon>
        <taxon>Saprolegniales</taxon>
        <taxon>Achlyaceae</taxon>
        <taxon>Achlya</taxon>
    </lineage>
</organism>
<dbReference type="EMBL" id="JNBR01000082">
    <property type="protein sequence ID" value="OQR98569.1"/>
    <property type="molecule type" value="Genomic_DNA"/>
</dbReference>
<reference evidence="7 8" key="1">
    <citation type="journal article" date="2014" name="Genome Biol. Evol.">
        <title>The secreted proteins of Achlya hypogyna and Thraustotheca clavata identify the ancestral oomycete secretome and reveal gene acquisitions by horizontal gene transfer.</title>
        <authorList>
            <person name="Misner I."/>
            <person name="Blouin N."/>
            <person name="Leonard G."/>
            <person name="Richards T.A."/>
            <person name="Lane C.E."/>
        </authorList>
    </citation>
    <scope>NUCLEOTIDE SEQUENCE [LARGE SCALE GENOMIC DNA]</scope>
    <source>
        <strain evidence="7 8">ATCC 48635</strain>
    </source>
</reference>
<dbReference type="InterPro" id="IPR001781">
    <property type="entry name" value="Znf_LIM"/>
</dbReference>
<dbReference type="Pfam" id="PF00412">
    <property type="entry name" value="LIM"/>
    <property type="match status" value="2"/>
</dbReference>
<comment type="caution">
    <text evidence="7">The sequence shown here is derived from an EMBL/GenBank/DDBJ whole genome shotgun (WGS) entry which is preliminary data.</text>
</comment>
<dbReference type="SMART" id="SM00132">
    <property type="entry name" value="LIM"/>
    <property type="match status" value="2"/>
</dbReference>
<dbReference type="Gene3D" id="2.10.110.10">
    <property type="entry name" value="Cysteine Rich Protein"/>
    <property type="match status" value="2"/>
</dbReference>
<keyword evidence="3 4" id="KW-0440">LIM domain</keyword>
<sequence>MQSIFTTPNCSACAKPVYYNDLQVRAKTEHLYHKACFKCAECASQLTLNTFAYHGDTLLCKIHYVAFFQRMNSYGGEDKFKKQKDDVVSASVLKEITAPPSPKPDAPISEPEPETDIPVDGRPRKISSITDSLSANPFLLHDMRLRRRNSGEEEPVRGFGEKRAPIVFKVKSSPKCANCATSVYLCDPKMSLEGKVFHHECFKCAQCSTQLTLKNYTYASETLLCKGHYTERFIKANSYAGGEQFAKK</sequence>
<evidence type="ECO:0000256" key="2">
    <source>
        <dbReference type="ARBA" id="ARBA00022833"/>
    </source>
</evidence>
<protein>
    <recommendedName>
        <fullName evidence="6">LIM zinc-binding domain-containing protein</fullName>
    </recommendedName>
</protein>
<keyword evidence="8" id="KW-1185">Reference proteome</keyword>
<feature type="domain" description="LIM zinc-binding" evidence="6">
    <location>
        <begin position="174"/>
        <end position="235"/>
    </location>
</feature>
<evidence type="ECO:0000256" key="1">
    <source>
        <dbReference type="ARBA" id="ARBA00022723"/>
    </source>
</evidence>
<dbReference type="PANTHER" id="PTHR24206">
    <property type="entry name" value="OS06G0237300 PROTEIN"/>
    <property type="match status" value="1"/>
</dbReference>
<evidence type="ECO:0000256" key="5">
    <source>
        <dbReference type="SAM" id="MobiDB-lite"/>
    </source>
</evidence>
<evidence type="ECO:0000259" key="6">
    <source>
        <dbReference type="PROSITE" id="PS50023"/>
    </source>
</evidence>
<evidence type="ECO:0000256" key="3">
    <source>
        <dbReference type="ARBA" id="ARBA00023038"/>
    </source>
</evidence>
<gene>
    <name evidence="7" type="ORF">ACHHYP_08355</name>
</gene>
<evidence type="ECO:0000256" key="4">
    <source>
        <dbReference type="PROSITE-ProRule" id="PRU00125"/>
    </source>
</evidence>
<dbReference type="GO" id="GO:0046872">
    <property type="term" value="F:metal ion binding"/>
    <property type="evidence" value="ECO:0007669"/>
    <property type="project" value="UniProtKB-KW"/>
</dbReference>
<accession>A0A1V9ZKQ7</accession>
<feature type="domain" description="LIM zinc-binding" evidence="6">
    <location>
        <begin position="8"/>
        <end position="70"/>
    </location>
</feature>
<dbReference type="STRING" id="1202772.A0A1V9ZKQ7"/>